<dbReference type="Proteomes" id="UP001054945">
    <property type="component" value="Unassembled WGS sequence"/>
</dbReference>
<evidence type="ECO:0000313" key="2">
    <source>
        <dbReference type="Proteomes" id="UP001054945"/>
    </source>
</evidence>
<sequence>MPAAVDRVYRILWDHSSACITVDITSERFTSKNYRTNKWIFRNQSKLPFPYRGKYSLDSARAKIQQLYSEKDAGRGLYVGSRGTHKKDFFESCGLPVCEIKTDACLGIAPSTTSCRHHLSSSTNLARSTWQAVTIDAARGWLSPFPGT</sequence>
<protein>
    <submittedName>
        <fullName evidence="1">Uncharacterized protein</fullName>
    </submittedName>
</protein>
<dbReference type="EMBL" id="BPLR01002523">
    <property type="protein sequence ID" value="GIX74719.1"/>
    <property type="molecule type" value="Genomic_DNA"/>
</dbReference>
<gene>
    <name evidence="1" type="ORF">CEXT_300821</name>
</gene>
<accession>A0AAV4MS45</accession>
<name>A0AAV4MS45_CAEEX</name>
<organism evidence="1 2">
    <name type="scientific">Caerostris extrusa</name>
    <name type="common">Bark spider</name>
    <name type="synonym">Caerostris bankana</name>
    <dbReference type="NCBI Taxonomy" id="172846"/>
    <lineage>
        <taxon>Eukaryota</taxon>
        <taxon>Metazoa</taxon>
        <taxon>Ecdysozoa</taxon>
        <taxon>Arthropoda</taxon>
        <taxon>Chelicerata</taxon>
        <taxon>Arachnida</taxon>
        <taxon>Araneae</taxon>
        <taxon>Araneomorphae</taxon>
        <taxon>Entelegynae</taxon>
        <taxon>Araneoidea</taxon>
        <taxon>Araneidae</taxon>
        <taxon>Caerostris</taxon>
    </lineage>
</organism>
<reference evidence="1 2" key="1">
    <citation type="submission" date="2021-06" db="EMBL/GenBank/DDBJ databases">
        <title>Caerostris extrusa draft genome.</title>
        <authorList>
            <person name="Kono N."/>
            <person name="Arakawa K."/>
        </authorList>
    </citation>
    <scope>NUCLEOTIDE SEQUENCE [LARGE SCALE GENOMIC DNA]</scope>
</reference>
<proteinExistence type="predicted"/>
<dbReference type="AlphaFoldDB" id="A0AAV4MS45"/>
<evidence type="ECO:0000313" key="1">
    <source>
        <dbReference type="EMBL" id="GIX74719.1"/>
    </source>
</evidence>
<keyword evidence="2" id="KW-1185">Reference proteome</keyword>
<comment type="caution">
    <text evidence="1">The sequence shown here is derived from an EMBL/GenBank/DDBJ whole genome shotgun (WGS) entry which is preliminary data.</text>
</comment>